<keyword evidence="3" id="KW-1185">Reference proteome</keyword>
<dbReference type="RefSeq" id="WP_073033425.1">
    <property type="nucleotide sequence ID" value="NZ_BMLR01000001.1"/>
</dbReference>
<dbReference type="EMBL" id="FRBR01000001">
    <property type="protein sequence ID" value="SHL21465.1"/>
    <property type="molecule type" value="Genomic_DNA"/>
</dbReference>
<dbReference type="PANTHER" id="PTHR33490">
    <property type="entry name" value="BLR5614 PROTEIN-RELATED"/>
    <property type="match status" value="1"/>
</dbReference>
<dbReference type="AlphaFoldDB" id="A0A1M6YTN7"/>
<protein>
    <submittedName>
        <fullName evidence="2">Transglutaminase-like enzyme, putative cysteine protease</fullName>
    </submittedName>
</protein>
<dbReference type="Gene3D" id="3.10.620.30">
    <property type="match status" value="1"/>
</dbReference>
<dbReference type="GO" id="GO:0008233">
    <property type="term" value="F:peptidase activity"/>
    <property type="evidence" value="ECO:0007669"/>
    <property type="project" value="UniProtKB-KW"/>
</dbReference>
<proteinExistence type="predicted"/>
<dbReference type="STRING" id="337701.SAMN05444398_1011023"/>
<keyword evidence="2" id="KW-0378">Hydrolase</keyword>
<dbReference type="OrthoDB" id="9804023at2"/>
<reference evidence="2 3" key="1">
    <citation type="submission" date="2016-11" db="EMBL/GenBank/DDBJ databases">
        <authorList>
            <person name="Jaros S."/>
            <person name="Januszkiewicz K."/>
            <person name="Wedrychowicz H."/>
        </authorList>
    </citation>
    <scope>NUCLEOTIDE SEQUENCE [LARGE SCALE GENOMIC DNA]</scope>
    <source>
        <strain evidence="2 3">DSM 29589</strain>
    </source>
</reference>
<dbReference type="GO" id="GO:0006508">
    <property type="term" value="P:proteolysis"/>
    <property type="evidence" value="ECO:0007669"/>
    <property type="project" value="UniProtKB-KW"/>
</dbReference>
<gene>
    <name evidence="2" type="ORF">SAMN05444398_1011023</name>
</gene>
<dbReference type="Pfam" id="PF08379">
    <property type="entry name" value="Bact_transglu_N"/>
    <property type="match status" value="1"/>
</dbReference>
<evidence type="ECO:0000313" key="2">
    <source>
        <dbReference type="EMBL" id="SHL21465.1"/>
    </source>
</evidence>
<dbReference type="Pfam" id="PF01841">
    <property type="entry name" value="Transglut_core"/>
    <property type="match status" value="1"/>
</dbReference>
<sequence>MRLKIQHATEYRFDQPVSYGLQQLRKTPKTSPQQHIISWQTRVENGQKELSFEDHFHNTVELISFARNATALSVISEGEVELTDTSGVIGPHRGPAPLWLFRRQTGLTQAKSGVRAFLRDVGADGGLEGLHDLASAIRSSVRYEIGASHPGWSAEDVLEAGAGVCQDHTHVFLSCARELGVPARYVSGYLMLDDRTVQDAMHAWAEAHVEGLGWVGFDISNGISPDARYVRVATGLDYGDASPVSGLRVGGDGELLDVRIDVAQQ</sequence>
<dbReference type="SUPFAM" id="SSF54001">
    <property type="entry name" value="Cysteine proteinases"/>
    <property type="match status" value="1"/>
</dbReference>
<evidence type="ECO:0000259" key="1">
    <source>
        <dbReference type="SMART" id="SM00460"/>
    </source>
</evidence>
<organism evidence="2 3">
    <name type="scientific">Roseovarius pacificus</name>
    <dbReference type="NCBI Taxonomy" id="337701"/>
    <lineage>
        <taxon>Bacteria</taxon>
        <taxon>Pseudomonadati</taxon>
        <taxon>Pseudomonadota</taxon>
        <taxon>Alphaproteobacteria</taxon>
        <taxon>Rhodobacterales</taxon>
        <taxon>Roseobacteraceae</taxon>
        <taxon>Roseovarius</taxon>
    </lineage>
</organism>
<feature type="domain" description="Transglutaminase-like" evidence="1">
    <location>
        <begin position="157"/>
        <end position="221"/>
    </location>
</feature>
<dbReference type="SMART" id="SM00460">
    <property type="entry name" value="TGc"/>
    <property type="match status" value="1"/>
</dbReference>
<dbReference type="InterPro" id="IPR002931">
    <property type="entry name" value="Transglutaminase-like"/>
</dbReference>
<dbReference type="InterPro" id="IPR013589">
    <property type="entry name" value="Bac_transglu_N"/>
</dbReference>
<name>A0A1M6YTN7_9RHOB</name>
<keyword evidence="2" id="KW-0645">Protease</keyword>
<dbReference type="InterPro" id="IPR038765">
    <property type="entry name" value="Papain-like_cys_pep_sf"/>
</dbReference>
<dbReference type="Proteomes" id="UP000183974">
    <property type="component" value="Unassembled WGS sequence"/>
</dbReference>
<accession>A0A1M6YTN7</accession>
<dbReference type="PANTHER" id="PTHR33490:SF6">
    <property type="entry name" value="SLL1049 PROTEIN"/>
    <property type="match status" value="1"/>
</dbReference>
<evidence type="ECO:0000313" key="3">
    <source>
        <dbReference type="Proteomes" id="UP000183974"/>
    </source>
</evidence>